<protein>
    <recommendedName>
        <fullName evidence="8">Flavodoxin-like domain-containing protein</fullName>
    </recommendedName>
</protein>
<dbReference type="STRING" id="1038856.BBI15_11005"/>
<proteinExistence type="inferred from homology"/>
<evidence type="ECO:0000256" key="5">
    <source>
        <dbReference type="ARBA" id="ARBA00022630"/>
    </source>
</evidence>
<evidence type="ECO:0000256" key="1">
    <source>
        <dbReference type="ARBA" id="ARBA00001917"/>
    </source>
</evidence>
<evidence type="ECO:0000256" key="2">
    <source>
        <dbReference type="ARBA" id="ARBA00003297"/>
    </source>
</evidence>
<dbReference type="InterPro" id="IPR029039">
    <property type="entry name" value="Flavoprotein-like_sf"/>
</dbReference>
<dbReference type="Gene3D" id="3.40.50.360">
    <property type="match status" value="1"/>
</dbReference>
<evidence type="ECO:0000313" key="10">
    <source>
        <dbReference type="Proteomes" id="UP000092650"/>
    </source>
</evidence>
<keyword evidence="4" id="KW-0813">Transport</keyword>
<dbReference type="Proteomes" id="UP000092650">
    <property type="component" value="Chromosome"/>
</dbReference>
<reference evidence="9" key="1">
    <citation type="submission" date="2016-10" db="EMBL/GenBank/DDBJ databases">
        <authorList>
            <person name="See-Too W.S."/>
        </authorList>
    </citation>
    <scope>NUCLEOTIDE SEQUENCE [LARGE SCALE GENOMIC DNA]</scope>
    <source>
        <strain evidence="9">DSM 23997</strain>
    </source>
</reference>
<dbReference type="KEGG" id="ppla:BBI15_11005"/>
<dbReference type="InterPro" id="IPR050619">
    <property type="entry name" value="Flavodoxin"/>
</dbReference>
<keyword evidence="5" id="KW-0285">Flavoprotein</keyword>
<dbReference type="PANTHER" id="PTHR42809:SF1">
    <property type="entry name" value="FLAVODOXIN 1"/>
    <property type="match status" value="1"/>
</dbReference>
<dbReference type="InterPro" id="IPR008254">
    <property type="entry name" value="Flavodoxin/NO_synth"/>
</dbReference>
<dbReference type="GO" id="GO:0010181">
    <property type="term" value="F:FMN binding"/>
    <property type="evidence" value="ECO:0007669"/>
    <property type="project" value="InterPro"/>
</dbReference>
<gene>
    <name evidence="9" type="ORF">BBI15_11005</name>
</gene>
<evidence type="ECO:0000256" key="4">
    <source>
        <dbReference type="ARBA" id="ARBA00022448"/>
    </source>
</evidence>
<sequence>MVADAFVRQGAEPDAFRVKEFDLTKLCRYDIVLVGTYTWMNGDIPKQLHGLFEAMEQQDKTLVTGVFGTGDRCFATYCGAVDLFRDMLHAKTILAATLKVEQMPSADDRKRCGAFAESVLMKYSHRKGMLSAANS</sequence>
<evidence type="ECO:0000259" key="8">
    <source>
        <dbReference type="PROSITE" id="PS50902"/>
    </source>
</evidence>
<dbReference type="Pfam" id="PF00258">
    <property type="entry name" value="Flavodoxin_1"/>
    <property type="match status" value="1"/>
</dbReference>
<organism evidence="9 10">
    <name type="scientific">Planococcus plakortidis</name>
    <dbReference type="NCBI Taxonomy" id="1038856"/>
    <lineage>
        <taxon>Bacteria</taxon>
        <taxon>Bacillati</taxon>
        <taxon>Bacillota</taxon>
        <taxon>Bacilli</taxon>
        <taxon>Bacillales</taxon>
        <taxon>Caryophanaceae</taxon>
        <taxon>Planococcus</taxon>
    </lineage>
</organism>
<keyword evidence="10" id="KW-1185">Reference proteome</keyword>
<comment type="function">
    <text evidence="2">Low-potential electron donor to a number of redox enzymes.</text>
</comment>
<feature type="domain" description="Flavodoxin-like" evidence="8">
    <location>
        <begin position="1"/>
        <end position="120"/>
    </location>
</feature>
<evidence type="ECO:0000256" key="6">
    <source>
        <dbReference type="ARBA" id="ARBA00022643"/>
    </source>
</evidence>
<dbReference type="GO" id="GO:0016651">
    <property type="term" value="F:oxidoreductase activity, acting on NAD(P)H"/>
    <property type="evidence" value="ECO:0007669"/>
    <property type="project" value="UniProtKB-ARBA"/>
</dbReference>
<comment type="similarity">
    <text evidence="3">Belongs to the flavodoxin family.</text>
</comment>
<accession>A0A1C7ECQ2</accession>
<dbReference type="PROSITE" id="PS50902">
    <property type="entry name" value="FLAVODOXIN_LIKE"/>
    <property type="match status" value="1"/>
</dbReference>
<dbReference type="SUPFAM" id="SSF52218">
    <property type="entry name" value="Flavoproteins"/>
    <property type="match status" value="1"/>
</dbReference>
<evidence type="ECO:0000256" key="3">
    <source>
        <dbReference type="ARBA" id="ARBA00005267"/>
    </source>
</evidence>
<evidence type="ECO:0000256" key="7">
    <source>
        <dbReference type="ARBA" id="ARBA00022982"/>
    </source>
</evidence>
<keyword evidence="7" id="KW-0249">Electron transport</keyword>
<name>A0A1C7ECQ2_9BACL</name>
<dbReference type="AlphaFoldDB" id="A0A1C7ECQ2"/>
<evidence type="ECO:0000313" key="9">
    <source>
        <dbReference type="EMBL" id="ANU21744.1"/>
    </source>
</evidence>
<dbReference type="PANTHER" id="PTHR42809">
    <property type="entry name" value="FLAVODOXIN 2"/>
    <property type="match status" value="1"/>
</dbReference>
<keyword evidence="6" id="KW-0288">FMN</keyword>
<dbReference type="EMBL" id="CP016539">
    <property type="protein sequence ID" value="ANU21744.1"/>
    <property type="molecule type" value="Genomic_DNA"/>
</dbReference>
<dbReference type="OrthoDB" id="9790745at2"/>
<comment type="cofactor">
    <cofactor evidence="1">
        <name>FMN</name>
        <dbReference type="ChEBI" id="CHEBI:58210"/>
    </cofactor>
</comment>